<dbReference type="UniPathway" id="UPA00060">
    <property type="reaction ID" value="UER00142"/>
</dbReference>
<evidence type="ECO:0000256" key="1">
    <source>
        <dbReference type="HAMAP-Rule" id="MF_02128"/>
    </source>
</evidence>
<evidence type="ECO:0000313" key="4">
    <source>
        <dbReference type="EMBL" id="KZX11485.1"/>
    </source>
</evidence>
<feature type="binding site" evidence="1">
    <location>
        <position position="276"/>
    </location>
    <ligand>
        <name>substrate</name>
    </ligand>
</feature>
<feature type="binding site" evidence="1">
    <location>
        <position position="332"/>
    </location>
    <ligand>
        <name>substrate</name>
    </ligand>
</feature>
<dbReference type="GO" id="GO:0000287">
    <property type="term" value="F:magnesium ion binding"/>
    <property type="evidence" value="ECO:0007669"/>
    <property type="project" value="UniProtKB-UniRule"/>
</dbReference>
<dbReference type="Proteomes" id="UP000077066">
    <property type="component" value="Unassembled WGS sequence"/>
</dbReference>
<feature type="binding site" evidence="1">
    <location>
        <position position="31"/>
    </location>
    <ligand>
        <name>Mg(2+)</name>
        <dbReference type="ChEBI" id="CHEBI:18420"/>
        <label>4</label>
    </ligand>
</feature>
<dbReference type="SUPFAM" id="SSF55326">
    <property type="entry name" value="PurM N-terminal domain-like"/>
    <property type="match status" value="1"/>
</dbReference>
<dbReference type="HAMAP" id="MF_02128">
    <property type="entry name" value="TMP_kinase"/>
    <property type="match status" value="1"/>
</dbReference>
<dbReference type="CDD" id="cd02194">
    <property type="entry name" value="ThiL"/>
    <property type="match status" value="1"/>
</dbReference>
<dbReference type="GO" id="GO:0009030">
    <property type="term" value="F:thiamine-phosphate kinase activity"/>
    <property type="evidence" value="ECO:0007669"/>
    <property type="project" value="UniProtKB-UniRule"/>
</dbReference>
<protein>
    <recommendedName>
        <fullName evidence="1">Thiamine-monophosphate kinase</fullName>
        <shortName evidence="1">TMP kinase</shortName>
        <shortName evidence="1">Thiamine-phosphate kinase</shortName>
        <ecNumber evidence="1">2.7.4.16</ecNumber>
    </recommendedName>
</protein>
<dbReference type="PIRSF" id="PIRSF005303">
    <property type="entry name" value="Thiam_monoph_kin"/>
    <property type="match status" value="1"/>
</dbReference>
<feature type="binding site" evidence="1">
    <location>
        <position position="46"/>
    </location>
    <ligand>
        <name>Mg(2+)</name>
        <dbReference type="ChEBI" id="CHEBI:18420"/>
        <label>1</label>
    </ligand>
</feature>
<comment type="pathway">
    <text evidence="1">Cofactor biosynthesis; thiamine diphosphate biosynthesis; thiamine diphosphate from thiamine phosphate: step 1/1.</text>
</comment>
<dbReference type="PANTHER" id="PTHR30270:SF3">
    <property type="entry name" value="THIAMINE-MONOPHOSPHATE KINASE"/>
    <property type="match status" value="1"/>
</dbReference>
<dbReference type="InterPro" id="IPR010918">
    <property type="entry name" value="PurM-like_C_dom"/>
</dbReference>
<feature type="binding site" evidence="1">
    <location>
        <position position="224"/>
    </location>
    <ligand>
        <name>ATP</name>
        <dbReference type="ChEBI" id="CHEBI:30616"/>
    </ligand>
</feature>
<organism evidence="4 5">
    <name type="scientific">Methanobrevibacter filiformis</name>
    <dbReference type="NCBI Taxonomy" id="55758"/>
    <lineage>
        <taxon>Archaea</taxon>
        <taxon>Methanobacteriati</taxon>
        <taxon>Methanobacteriota</taxon>
        <taxon>Methanomada group</taxon>
        <taxon>Methanobacteria</taxon>
        <taxon>Methanobacteriales</taxon>
        <taxon>Methanobacteriaceae</taxon>
        <taxon>Methanobrevibacter</taxon>
    </lineage>
</organism>
<name>A0A162FDM3_9EURY</name>
<evidence type="ECO:0000259" key="2">
    <source>
        <dbReference type="Pfam" id="PF00586"/>
    </source>
</evidence>
<dbReference type="AlphaFoldDB" id="A0A162FDM3"/>
<feature type="binding site" evidence="1">
    <location>
        <position position="47"/>
    </location>
    <ligand>
        <name>Mg(2+)</name>
        <dbReference type="ChEBI" id="CHEBI:18420"/>
        <label>1</label>
    </ligand>
</feature>
<gene>
    <name evidence="4" type="primary">thiL_2</name>
    <name evidence="1" type="synonym">thiL</name>
    <name evidence="4" type="ORF">MBFIL_14430</name>
</gene>
<dbReference type="GO" id="GO:0005524">
    <property type="term" value="F:ATP binding"/>
    <property type="evidence" value="ECO:0007669"/>
    <property type="project" value="UniProtKB-UniRule"/>
</dbReference>
<dbReference type="Gene3D" id="3.90.650.10">
    <property type="entry name" value="PurM-like C-terminal domain"/>
    <property type="match status" value="1"/>
</dbReference>
<dbReference type="PANTHER" id="PTHR30270">
    <property type="entry name" value="THIAMINE-MONOPHOSPHATE KINASE"/>
    <property type="match status" value="1"/>
</dbReference>
<feature type="binding site" evidence="1">
    <location>
        <position position="31"/>
    </location>
    <ligand>
        <name>Mg(2+)</name>
        <dbReference type="ChEBI" id="CHEBI:18420"/>
        <label>3</label>
    </ligand>
</feature>
<sequence>MPNKQNVSDIGEKELINRIIQKNTNNYIGDDAAEIDLQTCLLMATSDMLLQSSHFPKMMSHFQMGWKAVTVNVSDLAAMGADPRGLLINIAIPKTLDLDDFDEIYEGIFKACDYYKIPLIGGDTNESKDEIIISGTALGTTSRVDGKHKHGFKKGDILFITGNIGYAAIGFEILKREENNNNNNNIKFPEDYDIFKSRALNPIARLEESKSLNATYISSATDITDGLGSELHEMLSWNDGGGFMIYEEKIPNINKIKKIAHELNLDYLDLLFHYGEDFELVFTLEPEELEWFTNPYVIKEKDFHIIGEVTDSGKVELTLENGKIIEISSKGYNHLN</sequence>
<dbReference type="Pfam" id="PF02769">
    <property type="entry name" value="AIRS_C"/>
    <property type="match status" value="1"/>
</dbReference>
<feature type="binding site" evidence="1">
    <location>
        <begin position="122"/>
        <end position="123"/>
    </location>
    <ligand>
        <name>ATP</name>
        <dbReference type="ChEBI" id="CHEBI:30616"/>
    </ligand>
</feature>
<feature type="binding site" evidence="1">
    <location>
        <position position="75"/>
    </location>
    <ligand>
        <name>Mg(2+)</name>
        <dbReference type="ChEBI" id="CHEBI:18420"/>
        <label>4</label>
    </ligand>
</feature>
<dbReference type="SUPFAM" id="SSF56042">
    <property type="entry name" value="PurM C-terminal domain-like"/>
    <property type="match status" value="1"/>
</dbReference>
<reference evidence="4 5" key="1">
    <citation type="submission" date="2016-04" db="EMBL/GenBank/DDBJ databases">
        <title>Genome sequence of Methanobrevibacter filiformis DSM 11501.</title>
        <authorList>
            <person name="Poehlein A."/>
            <person name="Seedorf H."/>
            <person name="Daniel R."/>
        </authorList>
    </citation>
    <scope>NUCLEOTIDE SEQUENCE [LARGE SCALE GENOMIC DNA]</scope>
    <source>
        <strain evidence="4 5">DSM 11501</strain>
    </source>
</reference>
<feature type="binding site" evidence="1">
    <location>
        <position position="105"/>
    </location>
    <ligand>
        <name>ATP</name>
        <dbReference type="ChEBI" id="CHEBI:30616"/>
    </ligand>
</feature>
<comment type="function">
    <text evidence="1">Catalyzes the ATP-dependent phosphorylation of thiamine-monophosphate (TMP) to form thiamine-pyrophosphate (TPP), the active form of vitamin B1.</text>
</comment>
<feature type="binding site" evidence="1">
    <location>
        <position position="54"/>
    </location>
    <ligand>
        <name>substrate</name>
    </ligand>
</feature>
<dbReference type="InterPro" id="IPR016188">
    <property type="entry name" value="PurM-like_N"/>
</dbReference>
<accession>A0A162FDM3</accession>
<keyword evidence="1 4" id="KW-0808">Transferase</keyword>
<feature type="domain" description="PurM-like N-terminal" evidence="2">
    <location>
        <begin position="29"/>
        <end position="140"/>
    </location>
</feature>
<keyword evidence="1" id="KW-0460">Magnesium</keyword>
<comment type="caution">
    <text evidence="4">The sequence shown here is derived from an EMBL/GenBank/DDBJ whole genome shotgun (WGS) entry which is preliminary data.</text>
</comment>
<keyword evidence="1" id="KW-0784">Thiamine biosynthesis</keyword>
<feature type="binding site" evidence="1">
    <location>
        <position position="45"/>
    </location>
    <ligand>
        <name>Mg(2+)</name>
        <dbReference type="ChEBI" id="CHEBI:18420"/>
        <label>4</label>
    </ligand>
</feature>
<keyword evidence="1 4" id="KW-0418">Kinase</keyword>
<dbReference type="EMBL" id="LWMT01000248">
    <property type="protein sequence ID" value="KZX11485.1"/>
    <property type="molecule type" value="Genomic_DNA"/>
</dbReference>
<comment type="catalytic activity">
    <reaction evidence="1">
        <text>thiamine phosphate + ATP = thiamine diphosphate + ADP</text>
        <dbReference type="Rhea" id="RHEA:15913"/>
        <dbReference type="ChEBI" id="CHEBI:30616"/>
        <dbReference type="ChEBI" id="CHEBI:37575"/>
        <dbReference type="ChEBI" id="CHEBI:58937"/>
        <dbReference type="ChEBI" id="CHEBI:456216"/>
        <dbReference type="EC" id="2.7.4.16"/>
    </reaction>
</comment>
<dbReference type="EC" id="2.7.4.16" evidence="1"/>
<dbReference type="NCBIfam" id="TIGR01379">
    <property type="entry name" value="thiL"/>
    <property type="match status" value="1"/>
</dbReference>
<dbReference type="RefSeq" id="WP_066973134.1">
    <property type="nucleotide sequence ID" value="NZ_LWMT01000248.1"/>
</dbReference>
<dbReference type="OrthoDB" id="45909at2157"/>
<dbReference type="InterPro" id="IPR036676">
    <property type="entry name" value="PurM-like_C_sf"/>
</dbReference>
<feature type="binding site" evidence="1">
    <location>
        <position position="75"/>
    </location>
    <ligand>
        <name>Mg(2+)</name>
        <dbReference type="ChEBI" id="CHEBI:18420"/>
        <label>2</label>
    </ligand>
</feature>
<proteinExistence type="inferred from homology"/>
<dbReference type="GO" id="GO:0009229">
    <property type="term" value="P:thiamine diphosphate biosynthetic process"/>
    <property type="evidence" value="ECO:0007669"/>
    <property type="project" value="UniProtKB-UniRule"/>
</dbReference>
<feature type="binding site" evidence="1">
    <location>
        <position position="149"/>
    </location>
    <ligand>
        <name>ATP</name>
        <dbReference type="ChEBI" id="CHEBI:30616"/>
    </ligand>
</feature>
<dbReference type="InterPro" id="IPR006283">
    <property type="entry name" value="ThiL-like"/>
</dbReference>
<feature type="binding site" evidence="1">
    <location>
        <position position="123"/>
    </location>
    <ligand>
        <name>Mg(2+)</name>
        <dbReference type="ChEBI" id="CHEBI:18420"/>
        <label>1</label>
    </ligand>
</feature>
<dbReference type="InterPro" id="IPR036921">
    <property type="entry name" value="PurM-like_N_sf"/>
</dbReference>
<keyword evidence="1" id="KW-0547">Nucleotide-binding</keyword>
<comment type="miscellaneous">
    <text evidence="1">Reaction mechanism of ThiL seems to utilize a direct, inline transfer of the gamma-phosphate of ATP to TMP rather than a phosphorylated enzyme intermediate.</text>
</comment>
<keyword evidence="1" id="KW-0067">ATP-binding</keyword>
<dbReference type="GO" id="GO:0009228">
    <property type="term" value="P:thiamine biosynthetic process"/>
    <property type="evidence" value="ECO:0007669"/>
    <property type="project" value="UniProtKB-KW"/>
</dbReference>
<keyword evidence="5" id="KW-1185">Reference proteome</keyword>
<keyword evidence="1" id="KW-0479">Metal-binding</keyword>
<comment type="similarity">
    <text evidence="1">Belongs to the thiamine-monophosphate kinase family.</text>
</comment>
<feature type="binding site" evidence="1">
    <location>
        <position position="222"/>
    </location>
    <ligand>
        <name>Mg(2+)</name>
        <dbReference type="ChEBI" id="CHEBI:18420"/>
        <label>3</label>
    </ligand>
</feature>
<dbReference type="Gene3D" id="3.30.1330.10">
    <property type="entry name" value="PurM-like, N-terminal domain"/>
    <property type="match status" value="1"/>
</dbReference>
<evidence type="ECO:0000313" key="5">
    <source>
        <dbReference type="Proteomes" id="UP000077066"/>
    </source>
</evidence>
<dbReference type="PATRIC" id="fig|55758.3.peg.1630"/>
<feature type="binding site" evidence="1">
    <location>
        <position position="47"/>
    </location>
    <ligand>
        <name>Mg(2+)</name>
        <dbReference type="ChEBI" id="CHEBI:18420"/>
        <label>2</label>
    </ligand>
</feature>
<dbReference type="STRING" id="55758.MBFIL_14430"/>
<feature type="binding site" evidence="1">
    <location>
        <position position="225"/>
    </location>
    <ligand>
        <name>Mg(2+)</name>
        <dbReference type="ChEBI" id="CHEBI:18420"/>
        <label>5</label>
    </ligand>
</feature>
<feature type="domain" description="PurM-like C-terminal" evidence="3">
    <location>
        <begin position="153"/>
        <end position="319"/>
    </location>
</feature>
<feature type="binding site" evidence="1">
    <location>
        <position position="75"/>
    </location>
    <ligand>
        <name>Mg(2+)</name>
        <dbReference type="ChEBI" id="CHEBI:18420"/>
        <label>3</label>
    </ligand>
</feature>
<dbReference type="Pfam" id="PF00586">
    <property type="entry name" value="AIRS"/>
    <property type="match status" value="1"/>
</dbReference>
<evidence type="ECO:0000259" key="3">
    <source>
        <dbReference type="Pfam" id="PF02769"/>
    </source>
</evidence>